<sequence length="94" mass="11555">MYGHTEGRTAERHVNIFLIFFFGGKIYTDSLVWPQGSRQLFVCFFFFFSFLLFVCSRSRGRLFQFFHFLFFFFFHFFQSVRGGRVRMNFLLIYF</sequence>
<name>V5AP51_TRYCR</name>
<evidence type="ECO:0000313" key="2">
    <source>
        <dbReference type="EMBL" id="ESS55422.1"/>
    </source>
</evidence>
<evidence type="ECO:0000313" key="3">
    <source>
        <dbReference type="Proteomes" id="UP000017861"/>
    </source>
</evidence>
<gene>
    <name evidence="2" type="ORF">TCDM_13109</name>
</gene>
<feature type="transmembrane region" description="Helical" evidence="1">
    <location>
        <begin position="12"/>
        <end position="33"/>
    </location>
</feature>
<dbReference type="EMBL" id="AYLP01000844">
    <property type="protein sequence ID" value="ESS55422.1"/>
    <property type="molecule type" value="Genomic_DNA"/>
</dbReference>
<reference evidence="2 3" key="1">
    <citation type="journal article" date="2014" name="Genome Announc.">
        <title>Trypanosoma cruzi Clone Dm28c Draft Genome Sequence.</title>
        <authorList>
            <person name="Grisard E.C."/>
            <person name="Teixeira S.M."/>
            <person name="de Almeida L.G."/>
            <person name="Stoco P.H."/>
            <person name="Gerber A.L."/>
            <person name="Talavera-Lopez C."/>
            <person name="Lima O.C."/>
            <person name="Andersson B."/>
            <person name="de Vasconcelos A.T."/>
        </authorList>
    </citation>
    <scope>NUCLEOTIDE SEQUENCE [LARGE SCALE GENOMIC DNA]</scope>
    <source>
        <strain evidence="2 3">Dm28c</strain>
    </source>
</reference>
<dbReference type="AlphaFoldDB" id="V5AP51"/>
<accession>V5AP51</accession>
<organism evidence="2 3">
    <name type="scientific">Trypanosoma cruzi Dm28c</name>
    <dbReference type="NCBI Taxonomy" id="1416333"/>
    <lineage>
        <taxon>Eukaryota</taxon>
        <taxon>Discoba</taxon>
        <taxon>Euglenozoa</taxon>
        <taxon>Kinetoplastea</taxon>
        <taxon>Metakinetoplastina</taxon>
        <taxon>Trypanosomatida</taxon>
        <taxon>Trypanosomatidae</taxon>
        <taxon>Trypanosoma</taxon>
        <taxon>Schizotrypanum</taxon>
    </lineage>
</organism>
<feature type="transmembrane region" description="Helical" evidence="1">
    <location>
        <begin position="39"/>
        <end position="55"/>
    </location>
</feature>
<dbReference type="Proteomes" id="UP000017861">
    <property type="component" value="Unassembled WGS sequence"/>
</dbReference>
<protein>
    <submittedName>
        <fullName evidence="2">Uncharacterized protein</fullName>
    </submittedName>
</protein>
<evidence type="ECO:0000256" key="1">
    <source>
        <dbReference type="SAM" id="Phobius"/>
    </source>
</evidence>
<feature type="transmembrane region" description="Helical" evidence="1">
    <location>
        <begin position="62"/>
        <end position="80"/>
    </location>
</feature>
<keyword evidence="1" id="KW-0812">Transmembrane</keyword>
<proteinExistence type="predicted"/>
<comment type="caution">
    <text evidence="2">The sequence shown here is derived from an EMBL/GenBank/DDBJ whole genome shotgun (WGS) entry which is preliminary data.</text>
</comment>
<dbReference type="VEuPathDB" id="TriTrypDB:TCDM_13109"/>
<keyword evidence="1" id="KW-0472">Membrane</keyword>
<keyword evidence="1" id="KW-1133">Transmembrane helix</keyword>